<proteinExistence type="predicted"/>
<reference evidence="2" key="1">
    <citation type="submission" date="2021-03" db="EMBL/GenBank/DDBJ databases">
        <title>Antimicrobial resistance genes in bacteria isolated from Japanese honey, and their potential for conferring macrolide and lincosamide resistance in the American foulbrood pathogen Paenibacillus larvae.</title>
        <authorList>
            <person name="Okamoto M."/>
            <person name="Kumagai M."/>
            <person name="Kanamori H."/>
            <person name="Takamatsu D."/>
        </authorList>
    </citation>
    <scope>NUCLEOTIDE SEQUENCE</scope>
    <source>
        <strain evidence="2">J40TS1</strain>
    </source>
</reference>
<protein>
    <recommendedName>
        <fullName evidence="1">N-acetyltransferase domain-containing protein</fullName>
    </recommendedName>
</protein>
<organism evidence="2 3">
    <name type="scientific">Paenibacillus montaniterrae</name>
    <dbReference type="NCBI Taxonomy" id="429341"/>
    <lineage>
        <taxon>Bacteria</taxon>
        <taxon>Bacillati</taxon>
        <taxon>Bacillota</taxon>
        <taxon>Bacilli</taxon>
        <taxon>Bacillales</taxon>
        <taxon>Paenibacillaceae</taxon>
        <taxon>Paenibacillus</taxon>
    </lineage>
</organism>
<gene>
    <name evidence="2" type="ORF">J40TS1_19350</name>
</gene>
<evidence type="ECO:0000313" key="2">
    <source>
        <dbReference type="EMBL" id="GIP16293.1"/>
    </source>
</evidence>
<feature type="domain" description="N-acetyltransferase" evidence="1">
    <location>
        <begin position="5"/>
        <end position="156"/>
    </location>
</feature>
<dbReference type="Proteomes" id="UP000683139">
    <property type="component" value="Unassembled WGS sequence"/>
</dbReference>
<comment type="caution">
    <text evidence="2">The sequence shown here is derived from an EMBL/GenBank/DDBJ whole genome shotgun (WGS) entry which is preliminary data.</text>
</comment>
<name>A0A919YSX0_9BACL</name>
<dbReference type="InterPro" id="IPR000182">
    <property type="entry name" value="GNAT_dom"/>
</dbReference>
<keyword evidence="3" id="KW-1185">Reference proteome</keyword>
<dbReference type="PROSITE" id="PS51186">
    <property type="entry name" value="GNAT"/>
    <property type="match status" value="1"/>
</dbReference>
<dbReference type="Gene3D" id="3.40.630.30">
    <property type="match status" value="1"/>
</dbReference>
<dbReference type="SUPFAM" id="SSF55729">
    <property type="entry name" value="Acyl-CoA N-acyltransferases (Nat)"/>
    <property type="match status" value="1"/>
</dbReference>
<dbReference type="EMBL" id="BOSE01000003">
    <property type="protein sequence ID" value="GIP16293.1"/>
    <property type="molecule type" value="Genomic_DNA"/>
</dbReference>
<dbReference type="GO" id="GO:0016747">
    <property type="term" value="F:acyltransferase activity, transferring groups other than amino-acyl groups"/>
    <property type="evidence" value="ECO:0007669"/>
    <property type="project" value="InterPro"/>
</dbReference>
<sequence>MMSLLTLKQMSKMDAQHICSWQYEQPYDVYNWPSWQEMCSQDMEFADDSIREQQYRSLYIGEELAGYIQLFPILQVIRLAIFLSPQHCNQGLGQYAVGLAIEAAQKLKAAEIDLEVERWNKRAIACYEKAGFAIADQYSYRQRGSYKDVYCMVYRG</sequence>
<dbReference type="InterPro" id="IPR016181">
    <property type="entry name" value="Acyl_CoA_acyltransferase"/>
</dbReference>
<dbReference type="CDD" id="cd04301">
    <property type="entry name" value="NAT_SF"/>
    <property type="match status" value="1"/>
</dbReference>
<accession>A0A919YSX0</accession>
<evidence type="ECO:0000313" key="3">
    <source>
        <dbReference type="Proteomes" id="UP000683139"/>
    </source>
</evidence>
<dbReference type="AlphaFoldDB" id="A0A919YSX0"/>
<dbReference type="Pfam" id="PF00583">
    <property type="entry name" value="Acetyltransf_1"/>
    <property type="match status" value="1"/>
</dbReference>
<evidence type="ECO:0000259" key="1">
    <source>
        <dbReference type="PROSITE" id="PS51186"/>
    </source>
</evidence>